<dbReference type="GO" id="GO:0006355">
    <property type="term" value="P:regulation of DNA-templated transcription"/>
    <property type="evidence" value="ECO:0007669"/>
    <property type="project" value="InterPro"/>
</dbReference>
<feature type="DNA-binding region" description="OmpR/PhoB-type" evidence="2">
    <location>
        <begin position="1"/>
        <end position="98"/>
    </location>
</feature>
<dbReference type="Gene3D" id="3.40.50.1820">
    <property type="entry name" value="alpha/beta hydrolase"/>
    <property type="match status" value="1"/>
</dbReference>
<dbReference type="OrthoDB" id="7267294at2"/>
<accession>A0A1I4T666</accession>
<dbReference type="EMBL" id="FOTQ01000014">
    <property type="protein sequence ID" value="SFM72121.1"/>
    <property type="molecule type" value="Genomic_DNA"/>
</dbReference>
<dbReference type="InterPro" id="IPR016032">
    <property type="entry name" value="Sig_transdc_resp-reg_C-effctor"/>
</dbReference>
<keyword evidence="1 2" id="KW-0238">DNA-binding</keyword>
<dbReference type="Pfam" id="PF12697">
    <property type="entry name" value="Abhydrolase_6"/>
    <property type="match status" value="1"/>
</dbReference>
<dbReference type="PROSITE" id="PS51755">
    <property type="entry name" value="OMPR_PHOB"/>
    <property type="match status" value="1"/>
</dbReference>
<dbReference type="AlphaFoldDB" id="A0A1I4T666"/>
<dbReference type="Gene3D" id="1.10.10.10">
    <property type="entry name" value="Winged helix-like DNA-binding domain superfamily/Winged helix DNA-binding domain"/>
    <property type="match status" value="1"/>
</dbReference>
<reference evidence="4 5" key="1">
    <citation type="submission" date="2016-10" db="EMBL/GenBank/DDBJ databases">
        <authorList>
            <person name="de Groot N.N."/>
        </authorList>
    </citation>
    <scope>NUCLEOTIDE SEQUENCE [LARGE SCALE GENOMIC DNA]</scope>
    <source>
        <strain evidence="4 5">DSM 15283</strain>
    </source>
</reference>
<dbReference type="InterPro" id="IPR050471">
    <property type="entry name" value="AB_hydrolase"/>
</dbReference>
<dbReference type="STRING" id="254406.SAMN04488042_1148"/>
<dbReference type="RefSeq" id="WP_093096811.1">
    <property type="nucleotide sequence ID" value="NZ_FOTQ01000014.1"/>
</dbReference>
<dbReference type="Proteomes" id="UP000199144">
    <property type="component" value="Unassembled WGS sequence"/>
</dbReference>
<dbReference type="CDD" id="cd00383">
    <property type="entry name" value="trans_reg_C"/>
    <property type="match status" value="1"/>
</dbReference>
<keyword evidence="5" id="KW-1185">Reference proteome</keyword>
<dbReference type="GO" id="GO:0003677">
    <property type="term" value="F:DNA binding"/>
    <property type="evidence" value="ECO:0007669"/>
    <property type="project" value="UniProtKB-UniRule"/>
</dbReference>
<evidence type="ECO:0000256" key="2">
    <source>
        <dbReference type="PROSITE-ProRule" id="PRU01091"/>
    </source>
</evidence>
<dbReference type="GO" id="GO:0000160">
    <property type="term" value="P:phosphorelay signal transduction system"/>
    <property type="evidence" value="ECO:0007669"/>
    <property type="project" value="InterPro"/>
</dbReference>
<dbReference type="SUPFAM" id="SSF46894">
    <property type="entry name" value="C-terminal effector domain of the bipartite response regulators"/>
    <property type="match status" value="1"/>
</dbReference>
<evidence type="ECO:0000259" key="3">
    <source>
        <dbReference type="PROSITE" id="PS51755"/>
    </source>
</evidence>
<dbReference type="PANTHER" id="PTHR43433">
    <property type="entry name" value="HYDROLASE, ALPHA/BETA FOLD FAMILY PROTEIN"/>
    <property type="match status" value="1"/>
</dbReference>
<dbReference type="PRINTS" id="PR00111">
    <property type="entry name" value="ABHYDROLASE"/>
</dbReference>
<evidence type="ECO:0000313" key="5">
    <source>
        <dbReference type="Proteomes" id="UP000199144"/>
    </source>
</evidence>
<evidence type="ECO:0000313" key="4">
    <source>
        <dbReference type="EMBL" id="SFM72121.1"/>
    </source>
</evidence>
<dbReference type="PANTHER" id="PTHR43433:SF5">
    <property type="entry name" value="AB HYDROLASE-1 DOMAIN-CONTAINING PROTEIN"/>
    <property type="match status" value="1"/>
</dbReference>
<gene>
    <name evidence="4" type="ORF">SAMN04488042_1148</name>
</gene>
<dbReference type="SMART" id="SM00862">
    <property type="entry name" value="Trans_reg_C"/>
    <property type="match status" value="1"/>
</dbReference>
<dbReference type="InterPro" id="IPR001867">
    <property type="entry name" value="OmpR/PhoB-type_DNA-bd"/>
</dbReference>
<proteinExistence type="predicted"/>
<dbReference type="InterPro" id="IPR000073">
    <property type="entry name" value="AB_hydrolase_1"/>
</dbReference>
<organism evidence="4 5">
    <name type="scientific">Shimia aestuarii</name>
    <dbReference type="NCBI Taxonomy" id="254406"/>
    <lineage>
        <taxon>Bacteria</taxon>
        <taxon>Pseudomonadati</taxon>
        <taxon>Pseudomonadota</taxon>
        <taxon>Alphaproteobacteria</taxon>
        <taxon>Rhodobacterales</taxon>
        <taxon>Roseobacteraceae</taxon>
    </lineage>
</organism>
<name>A0A1I4T666_9RHOB</name>
<dbReference type="InterPro" id="IPR036388">
    <property type="entry name" value="WH-like_DNA-bd_sf"/>
</dbReference>
<feature type="domain" description="OmpR/PhoB-type" evidence="3">
    <location>
        <begin position="1"/>
        <end position="98"/>
    </location>
</feature>
<dbReference type="Pfam" id="PF00486">
    <property type="entry name" value="Trans_reg_C"/>
    <property type="match status" value="1"/>
</dbReference>
<sequence>MEYRFEDCALNDARRTLTRSGEPIAVEPQVFDLILLLAENAERVVTRDEIIEVVWGGRIVSESAISARIATARKAVGDDGKRQAVIRTVARRGLQMVATVQVNETSIDNAVRSRQSDVQRIRYTRNPDGHSIAYASYGSGSALIEVESGISHLELSWAIPCERSFFDPLIAQNNFIRYDPAGQGLSSSDSVDNARDFIKAGEDVIAVADAAGLSKFALMSRSGACFRAIQIAAQYPDRVTKLAIIGGYVTGRTTRTPGPDPMRQLIASGWDPNAIGFAAGLMTSYFPDGPAEHVMDYARYFTQASEQSKALAERDQINAANVEELLPLISCPTLVLHGRKDAIHPLSEAQKLVTGIRGAELVVLETANHFPLPGGPAWETYMDTLLDFLAE</sequence>
<dbReference type="InterPro" id="IPR029058">
    <property type="entry name" value="AB_hydrolase_fold"/>
</dbReference>
<dbReference type="SUPFAM" id="SSF53474">
    <property type="entry name" value="alpha/beta-Hydrolases"/>
    <property type="match status" value="1"/>
</dbReference>
<protein>
    <submittedName>
        <fullName evidence="4">DNA-binding winged helix-turn-helix (WHTH) domain-containing protein</fullName>
    </submittedName>
</protein>
<evidence type="ECO:0000256" key="1">
    <source>
        <dbReference type="ARBA" id="ARBA00023125"/>
    </source>
</evidence>